<dbReference type="InterPro" id="IPR047817">
    <property type="entry name" value="ABC2_TM_bact-type"/>
</dbReference>
<comment type="similarity">
    <text evidence="2 11">Belongs to the ABC-2 integral membrane protein family.</text>
</comment>
<keyword evidence="6 11" id="KW-0812">Transmembrane</keyword>
<keyword evidence="8 11" id="KW-1133">Transmembrane helix</keyword>
<keyword evidence="7" id="KW-0972">Capsule biogenesis/degradation</keyword>
<feature type="transmembrane region" description="Helical" evidence="11">
    <location>
        <begin position="116"/>
        <end position="139"/>
    </location>
</feature>
<keyword evidence="4 11" id="KW-1003">Cell membrane</keyword>
<gene>
    <name evidence="13" type="ORF">X474_11560</name>
</gene>
<dbReference type="Proteomes" id="UP000032233">
    <property type="component" value="Unassembled WGS sequence"/>
</dbReference>
<evidence type="ECO:0000313" key="14">
    <source>
        <dbReference type="Proteomes" id="UP000032233"/>
    </source>
</evidence>
<dbReference type="InterPro" id="IPR000412">
    <property type="entry name" value="ABC_2_transport"/>
</dbReference>
<comment type="subcellular location">
    <subcellularLocation>
        <location evidence="1 11">Cell membrane</location>
        <topology evidence="1 11">Multi-pass membrane protein</topology>
    </subcellularLocation>
</comment>
<dbReference type="PATRIC" id="fig|1429043.3.peg.2459"/>
<feature type="transmembrane region" description="Helical" evidence="11">
    <location>
        <begin position="228"/>
        <end position="249"/>
    </location>
</feature>
<dbReference type="RefSeq" id="WP_044348699.1">
    <property type="nucleotide sequence ID" value="NZ_AZAC01000014.1"/>
</dbReference>
<evidence type="ECO:0000259" key="12">
    <source>
        <dbReference type="PROSITE" id="PS51012"/>
    </source>
</evidence>
<evidence type="ECO:0000256" key="8">
    <source>
        <dbReference type="ARBA" id="ARBA00022989"/>
    </source>
</evidence>
<dbReference type="AlphaFoldDB" id="A0A0D2J673"/>
<dbReference type="GO" id="GO:0043190">
    <property type="term" value="C:ATP-binding cassette (ABC) transporter complex"/>
    <property type="evidence" value="ECO:0007669"/>
    <property type="project" value="InterPro"/>
</dbReference>
<dbReference type="InParanoid" id="A0A0D2J673"/>
<name>A0A0D2J673_9BACT</name>
<dbReference type="GO" id="GO:0140359">
    <property type="term" value="F:ABC-type transporter activity"/>
    <property type="evidence" value="ECO:0007669"/>
    <property type="project" value="InterPro"/>
</dbReference>
<evidence type="ECO:0000256" key="9">
    <source>
        <dbReference type="ARBA" id="ARBA00023047"/>
    </source>
</evidence>
<proteinExistence type="inferred from homology"/>
<dbReference type="PIRSF" id="PIRSF006648">
    <property type="entry name" value="DrrB"/>
    <property type="match status" value="1"/>
</dbReference>
<evidence type="ECO:0000256" key="3">
    <source>
        <dbReference type="ARBA" id="ARBA00022448"/>
    </source>
</evidence>
<dbReference type="Pfam" id="PF01061">
    <property type="entry name" value="ABC2_membrane"/>
    <property type="match status" value="1"/>
</dbReference>
<evidence type="ECO:0000256" key="2">
    <source>
        <dbReference type="ARBA" id="ARBA00007783"/>
    </source>
</evidence>
<feature type="transmembrane region" description="Helical" evidence="11">
    <location>
        <begin position="146"/>
        <end position="169"/>
    </location>
</feature>
<dbReference type="InterPro" id="IPR013525">
    <property type="entry name" value="ABC2_TM"/>
</dbReference>
<dbReference type="OrthoDB" id="9786910at2"/>
<dbReference type="STRING" id="1429043.X474_11560"/>
<dbReference type="PROSITE" id="PS51012">
    <property type="entry name" value="ABC_TM2"/>
    <property type="match status" value="1"/>
</dbReference>
<feature type="transmembrane region" description="Helical" evidence="11">
    <location>
        <begin position="36"/>
        <end position="58"/>
    </location>
</feature>
<evidence type="ECO:0000256" key="4">
    <source>
        <dbReference type="ARBA" id="ARBA00022475"/>
    </source>
</evidence>
<comment type="caution">
    <text evidence="13">The sequence shown here is derived from an EMBL/GenBank/DDBJ whole genome shotgun (WGS) entry which is preliminary data.</text>
</comment>
<feature type="transmembrane region" description="Helical" evidence="11">
    <location>
        <begin position="175"/>
        <end position="193"/>
    </location>
</feature>
<evidence type="ECO:0000256" key="5">
    <source>
        <dbReference type="ARBA" id="ARBA00022597"/>
    </source>
</evidence>
<organism evidence="13 14">
    <name type="scientific">Dethiosulfatarculus sandiegensis</name>
    <dbReference type="NCBI Taxonomy" id="1429043"/>
    <lineage>
        <taxon>Bacteria</taxon>
        <taxon>Pseudomonadati</taxon>
        <taxon>Thermodesulfobacteriota</taxon>
        <taxon>Desulfarculia</taxon>
        <taxon>Desulfarculales</taxon>
        <taxon>Desulfarculaceae</taxon>
        <taxon>Dethiosulfatarculus</taxon>
    </lineage>
</organism>
<keyword evidence="3 11" id="KW-0813">Transport</keyword>
<feature type="transmembrane region" description="Helical" evidence="11">
    <location>
        <begin position="65"/>
        <end position="84"/>
    </location>
</feature>
<evidence type="ECO:0000256" key="1">
    <source>
        <dbReference type="ARBA" id="ARBA00004651"/>
    </source>
</evidence>
<accession>A0A0D2J673</accession>
<protein>
    <recommendedName>
        <fullName evidence="11">Transport permease protein</fullName>
    </recommendedName>
</protein>
<dbReference type="GO" id="GO:0015920">
    <property type="term" value="P:lipopolysaccharide transport"/>
    <property type="evidence" value="ECO:0007669"/>
    <property type="project" value="TreeGrafter"/>
</dbReference>
<dbReference type="GO" id="GO:0015774">
    <property type="term" value="P:polysaccharide transport"/>
    <property type="evidence" value="ECO:0007669"/>
    <property type="project" value="UniProtKB-KW"/>
</dbReference>
<dbReference type="PANTHER" id="PTHR30413:SF10">
    <property type="entry name" value="CAPSULE POLYSACCHARIDE EXPORT INNER-MEMBRANE PROTEIN CTRC"/>
    <property type="match status" value="1"/>
</dbReference>
<keyword evidence="14" id="KW-1185">Reference proteome</keyword>
<evidence type="ECO:0000256" key="7">
    <source>
        <dbReference type="ARBA" id="ARBA00022903"/>
    </source>
</evidence>
<keyword evidence="9" id="KW-0625">Polysaccharide transport</keyword>
<sequence>MLVLRHTSELIKHYALIYALAGRELKGRYRGSVLGFLWTFLNPLLLLLVYALVFSVYFRVKMDNYSVFMFTGLLPWIFFSTSLMEGAGAITDGGSLVTKVLFPQQVLPTVKVTANLVNFLLSLPILLIFMLITGVPITWHLIAFPLVAIIHTVFTLAFVLLLSAANVFMRDTRHIMANLLTLWFFLTPILYPLAQVPENYRFLIYFNPAALFTMAYHDIFFWGHWPHWGHLGGLLVISLGLYWAAATIFENYKEYFAEKI</sequence>
<feature type="domain" description="ABC transmembrane type-2" evidence="12">
    <location>
        <begin position="34"/>
        <end position="252"/>
    </location>
</feature>
<evidence type="ECO:0000256" key="6">
    <source>
        <dbReference type="ARBA" id="ARBA00022692"/>
    </source>
</evidence>
<evidence type="ECO:0000256" key="10">
    <source>
        <dbReference type="ARBA" id="ARBA00023136"/>
    </source>
</evidence>
<reference evidence="13 14" key="1">
    <citation type="submission" date="2013-11" db="EMBL/GenBank/DDBJ databases">
        <title>Metagenomic analysis of a methanogenic consortium involved in long chain n-alkane degradation.</title>
        <authorList>
            <person name="Davidova I.A."/>
            <person name="Callaghan A.V."/>
            <person name="Wawrik B."/>
            <person name="Pruitt S."/>
            <person name="Marks C."/>
            <person name="Duncan K.E."/>
            <person name="Suflita J.M."/>
        </authorList>
    </citation>
    <scope>NUCLEOTIDE SEQUENCE [LARGE SCALE GENOMIC DNA]</scope>
    <source>
        <strain evidence="13 14">SPR</strain>
    </source>
</reference>
<keyword evidence="5" id="KW-0762">Sugar transport</keyword>
<evidence type="ECO:0000256" key="11">
    <source>
        <dbReference type="RuleBase" id="RU361157"/>
    </source>
</evidence>
<keyword evidence="10 11" id="KW-0472">Membrane</keyword>
<evidence type="ECO:0000313" key="13">
    <source>
        <dbReference type="EMBL" id="KIX13639.1"/>
    </source>
</evidence>
<dbReference type="EMBL" id="AZAC01000014">
    <property type="protein sequence ID" value="KIX13639.1"/>
    <property type="molecule type" value="Genomic_DNA"/>
</dbReference>
<dbReference type="PANTHER" id="PTHR30413">
    <property type="entry name" value="INNER MEMBRANE TRANSPORT PERMEASE"/>
    <property type="match status" value="1"/>
</dbReference>